<name>A0AC61D7K2_9FIRM</name>
<accession>A0AC61D7K2</accession>
<proteinExistence type="predicted"/>
<evidence type="ECO:0000313" key="1">
    <source>
        <dbReference type="EMBL" id="PHV69419.1"/>
    </source>
</evidence>
<evidence type="ECO:0000313" key="2">
    <source>
        <dbReference type="Proteomes" id="UP000224460"/>
    </source>
</evidence>
<dbReference type="EMBL" id="PEDL01000029">
    <property type="protein sequence ID" value="PHV69419.1"/>
    <property type="molecule type" value="Genomic_DNA"/>
</dbReference>
<protein>
    <submittedName>
        <fullName evidence="1">Uncharacterized protein</fullName>
    </submittedName>
</protein>
<comment type="caution">
    <text evidence="1">The sequence shown here is derived from an EMBL/GenBank/DDBJ whole genome shotgun (WGS) entry which is preliminary data.</text>
</comment>
<sequence>MITIKGVTYPSDFEAKKKIIEVGKRMEEKGYVIGGDGSMSMRVGPNAVWITLLGADKGALTQDMIVRIGIDGKQMYTVSSKTLPEDWEWHLEIYKENPSLRGIIHSYPPKINAWGIKGLSIKQAVFSPAIKKLGAMELLQGNYNGQDISMQSKYQKGVILQNDGCMVWGENIVEAYQSLQAAEYYVTVMETTNKCLDRTMQDATREDYTVPIQKERIAPTYHGELKGVTAIVSPKSGMKEESSSAVSVSKAIEAPKVGERRMPHIEEQKQENVNDKIRTAVMEEVVHRTMAQFNS</sequence>
<dbReference type="Proteomes" id="UP000224460">
    <property type="component" value="Unassembled WGS sequence"/>
</dbReference>
<gene>
    <name evidence="1" type="ORF">CS063_15890</name>
</gene>
<reference evidence="1" key="1">
    <citation type="submission" date="2017-10" db="EMBL/GenBank/DDBJ databases">
        <title>Genome sequence of cellulolytic Lachnospiraceae bacterium XHS1971 isolated from hotspring sediment.</title>
        <authorList>
            <person name="Vasudevan G."/>
            <person name="Joshi A.J."/>
            <person name="Hivarkar S."/>
            <person name="Lanjekar V.B."/>
            <person name="Dhakephalkar P.K."/>
            <person name="Dagar S."/>
        </authorList>
    </citation>
    <scope>NUCLEOTIDE SEQUENCE</scope>
    <source>
        <strain evidence="1">XHS1971</strain>
    </source>
</reference>
<organism evidence="1 2">
    <name type="scientific">Sporanaerobium hydrogeniformans</name>
    <dbReference type="NCBI Taxonomy" id="3072179"/>
    <lineage>
        <taxon>Bacteria</taxon>
        <taxon>Bacillati</taxon>
        <taxon>Bacillota</taxon>
        <taxon>Clostridia</taxon>
        <taxon>Lachnospirales</taxon>
        <taxon>Lachnospiraceae</taxon>
        <taxon>Sporanaerobium</taxon>
    </lineage>
</organism>
<keyword evidence="2" id="KW-1185">Reference proteome</keyword>